<feature type="region of interest" description="G5" evidence="7">
    <location>
        <begin position="159"/>
        <end position="161"/>
    </location>
</feature>
<comment type="subcellular location">
    <subcellularLocation>
        <location evidence="6">Cytoplasm</location>
    </subcellularLocation>
    <subcellularLocation>
        <location evidence="6">Cell membrane</location>
        <topology evidence="6">Peripheral membrane protein</topology>
    </subcellularLocation>
</comment>
<dbReference type="PROSITE" id="PS51713">
    <property type="entry name" value="G_ERA"/>
    <property type="match status" value="1"/>
</dbReference>
<dbReference type="Pfam" id="PF07650">
    <property type="entry name" value="KH_2"/>
    <property type="match status" value="1"/>
</dbReference>
<evidence type="ECO:0000256" key="7">
    <source>
        <dbReference type="PROSITE-ProRule" id="PRU01050"/>
    </source>
</evidence>
<dbReference type="PRINTS" id="PR00326">
    <property type="entry name" value="GTP1OBG"/>
</dbReference>
<comment type="subunit">
    <text evidence="6">Monomer.</text>
</comment>
<dbReference type="Gene3D" id="3.30.300.20">
    <property type="match status" value="1"/>
</dbReference>
<feature type="region of interest" description="G2" evidence="7">
    <location>
        <begin position="47"/>
        <end position="51"/>
    </location>
</feature>
<feature type="binding site" evidence="6">
    <location>
        <begin position="21"/>
        <end position="28"/>
    </location>
    <ligand>
        <name>GTP</name>
        <dbReference type="ChEBI" id="CHEBI:37565"/>
    </ligand>
</feature>
<comment type="function">
    <text evidence="6">An essential GTPase that binds both GDP and GTP, with rapid nucleotide exchange. Plays a role in 16S rRNA processing and 30S ribosomal subunit biogenesis and possibly also in cell cycle regulation and energy metabolism.</text>
</comment>
<proteinExistence type="inferred from homology"/>
<evidence type="ECO:0000256" key="6">
    <source>
        <dbReference type="HAMAP-Rule" id="MF_00367"/>
    </source>
</evidence>
<dbReference type="SUPFAM" id="SSF54814">
    <property type="entry name" value="Prokaryotic type KH domain (KH-domain type II)"/>
    <property type="match status" value="1"/>
</dbReference>
<dbReference type="InterPro" id="IPR027417">
    <property type="entry name" value="P-loop_NTPase"/>
</dbReference>
<dbReference type="RefSeq" id="WP_405275594.1">
    <property type="nucleotide sequence ID" value="NZ_JBBHLI010000002.1"/>
</dbReference>
<feature type="region of interest" description="G1" evidence="7">
    <location>
        <begin position="21"/>
        <end position="28"/>
    </location>
</feature>
<dbReference type="InterPro" id="IPR015946">
    <property type="entry name" value="KH_dom-like_a/b"/>
</dbReference>
<keyword evidence="6" id="KW-0690">Ribosome biogenesis</keyword>
<dbReference type="SUPFAM" id="SSF52540">
    <property type="entry name" value="P-loop containing nucleoside triphosphate hydrolases"/>
    <property type="match status" value="1"/>
</dbReference>
<keyword evidence="3 6" id="KW-0547">Nucleotide-binding</keyword>
<gene>
    <name evidence="6 11" type="primary">era</name>
    <name evidence="11" type="ORF">WI372_03805</name>
</gene>
<feature type="binding site" evidence="6">
    <location>
        <begin position="68"/>
        <end position="72"/>
    </location>
    <ligand>
        <name>GTP</name>
        <dbReference type="ChEBI" id="CHEBI:37565"/>
    </ligand>
</feature>
<keyword evidence="4 6" id="KW-0694">RNA-binding</keyword>
<reference evidence="11 12" key="1">
    <citation type="submission" date="2024-02" db="EMBL/GenBank/DDBJ databases">
        <title>A novel Gemmatimonadota bacterium.</title>
        <authorList>
            <person name="Du Z.-J."/>
            <person name="Ye Y.-Q."/>
        </authorList>
    </citation>
    <scope>NUCLEOTIDE SEQUENCE [LARGE SCALE GENOMIC DNA]</scope>
    <source>
        <strain evidence="11 12">DH-20</strain>
    </source>
</reference>
<organism evidence="11 12">
    <name type="scientific">Gaopeijia maritima</name>
    <dbReference type="NCBI Taxonomy" id="3119007"/>
    <lineage>
        <taxon>Bacteria</taxon>
        <taxon>Pseudomonadati</taxon>
        <taxon>Gemmatimonadota</taxon>
        <taxon>Longimicrobiia</taxon>
        <taxon>Gaopeijiales</taxon>
        <taxon>Gaopeijiaceae</taxon>
        <taxon>Gaopeijia</taxon>
    </lineage>
</organism>
<dbReference type="Proteomes" id="UP001484239">
    <property type="component" value="Unassembled WGS sequence"/>
</dbReference>
<dbReference type="EMBL" id="JBBHLI010000002">
    <property type="protein sequence ID" value="MEK9500092.1"/>
    <property type="molecule type" value="Genomic_DNA"/>
</dbReference>
<feature type="domain" description="Era-type G" evidence="10">
    <location>
        <begin position="13"/>
        <end position="180"/>
    </location>
</feature>
<evidence type="ECO:0000256" key="4">
    <source>
        <dbReference type="ARBA" id="ARBA00022884"/>
    </source>
</evidence>
<dbReference type="InterPro" id="IPR009019">
    <property type="entry name" value="KH_sf_prok-type"/>
</dbReference>
<accession>A0ABU9E7M1</accession>
<feature type="binding site" evidence="6">
    <location>
        <begin position="131"/>
        <end position="134"/>
    </location>
    <ligand>
        <name>GTP</name>
        <dbReference type="ChEBI" id="CHEBI:37565"/>
    </ligand>
</feature>
<protein>
    <recommendedName>
        <fullName evidence="2 6">GTPase Era</fullName>
    </recommendedName>
</protein>
<evidence type="ECO:0000256" key="5">
    <source>
        <dbReference type="ARBA" id="ARBA00023134"/>
    </source>
</evidence>
<dbReference type="PROSITE" id="PS50823">
    <property type="entry name" value="KH_TYPE_2"/>
    <property type="match status" value="1"/>
</dbReference>
<dbReference type="NCBIfam" id="NF000908">
    <property type="entry name" value="PRK00089.1"/>
    <property type="match status" value="1"/>
</dbReference>
<feature type="region of interest" description="G4" evidence="7">
    <location>
        <begin position="131"/>
        <end position="134"/>
    </location>
</feature>
<evidence type="ECO:0000259" key="9">
    <source>
        <dbReference type="PROSITE" id="PS50823"/>
    </source>
</evidence>
<evidence type="ECO:0000256" key="3">
    <source>
        <dbReference type="ARBA" id="ARBA00022741"/>
    </source>
</evidence>
<evidence type="ECO:0000256" key="8">
    <source>
        <dbReference type="RuleBase" id="RU003761"/>
    </source>
</evidence>
<dbReference type="InterPro" id="IPR004044">
    <property type="entry name" value="KH_dom_type_2"/>
</dbReference>
<dbReference type="PANTHER" id="PTHR42698">
    <property type="entry name" value="GTPASE ERA"/>
    <property type="match status" value="1"/>
</dbReference>
<evidence type="ECO:0000313" key="11">
    <source>
        <dbReference type="EMBL" id="MEK9500092.1"/>
    </source>
</evidence>
<dbReference type="NCBIfam" id="TIGR00231">
    <property type="entry name" value="small_GTP"/>
    <property type="match status" value="1"/>
</dbReference>
<dbReference type="InterPro" id="IPR005225">
    <property type="entry name" value="Small_GTP-bd"/>
</dbReference>
<keyword evidence="6" id="KW-0699">rRNA-binding</keyword>
<dbReference type="CDD" id="cd22534">
    <property type="entry name" value="KH-II_Era"/>
    <property type="match status" value="1"/>
</dbReference>
<keyword evidence="5 6" id="KW-0342">GTP-binding</keyword>
<dbReference type="HAMAP" id="MF_00367">
    <property type="entry name" value="GTPase_Era"/>
    <property type="match status" value="1"/>
</dbReference>
<evidence type="ECO:0000256" key="2">
    <source>
        <dbReference type="ARBA" id="ARBA00020484"/>
    </source>
</evidence>
<keyword evidence="12" id="KW-1185">Reference proteome</keyword>
<sequence>MTQETATDSRETRSGYIALVGRPNAGKSTLLNALVGEKLSIVSPRAQTTWQRVTGIRTTDDTQMVFLDTPGLLEVKDLHQRAMLESAHEALRDAEIALLLLDPTRPLDEGRRAVVLEALEEASGHLVVVVNKVDAASPEAVEAAASWARGQFGKEPHLLSAREGRGVRELASALESLLPPGPFYYPADEIALQPVRFFVAEFVRETVFEQYDDEIPYAVAAQVEEFREGEDPVYIGVTLFVERKSQKGILIGKGGRAIRALGTSARARIETFLGRRVYLDLWVKPLSGWRRKRQALARLGYRLPEEDA</sequence>
<keyword evidence="6" id="KW-0472">Membrane</keyword>
<keyword evidence="6" id="KW-1003">Cell membrane</keyword>
<name>A0ABU9E7M1_9BACT</name>
<dbReference type="InterPro" id="IPR030388">
    <property type="entry name" value="G_ERA_dom"/>
</dbReference>
<evidence type="ECO:0000259" key="10">
    <source>
        <dbReference type="PROSITE" id="PS51713"/>
    </source>
</evidence>
<dbReference type="CDD" id="cd04163">
    <property type="entry name" value="Era"/>
    <property type="match status" value="1"/>
</dbReference>
<keyword evidence="6" id="KW-0963">Cytoplasm</keyword>
<dbReference type="InterPro" id="IPR006073">
    <property type="entry name" value="GTP-bd"/>
</dbReference>
<feature type="domain" description="KH type-2" evidence="9">
    <location>
        <begin position="207"/>
        <end position="287"/>
    </location>
</feature>
<feature type="region of interest" description="G3" evidence="7">
    <location>
        <begin position="68"/>
        <end position="71"/>
    </location>
</feature>
<dbReference type="PANTHER" id="PTHR42698:SF1">
    <property type="entry name" value="GTPASE ERA, MITOCHONDRIAL"/>
    <property type="match status" value="1"/>
</dbReference>
<comment type="caution">
    <text evidence="11">The sequence shown here is derived from an EMBL/GenBank/DDBJ whole genome shotgun (WGS) entry which is preliminary data.</text>
</comment>
<comment type="similarity">
    <text evidence="1 6 7 8">Belongs to the TRAFAC class TrmE-Era-EngA-EngB-Septin-like GTPase superfamily. Era GTPase family.</text>
</comment>
<evidence type="ECO:0000313" key="12">
    <source>
        <dbReference type="Proteomes" id="UP001484239"/>
    </source>
</evidence>
<dbReference type="Pfam" id="PF01926">
    <property type="entry name" value="MMR_HSR1"/>
    <property type="match status" value="1"/>
</dbReference>
<dbReference type="NCBIfam" id="TIGR00436">
    <property type="entry name" value="era"/>
    <property type="match status" value="1"/>
</dbReference>
<evidence type="ECO:0000256" key="1">
    <source>
        <dbReference type="ARBA" id="ARBA00007921"/>
    </source>
</evidence>
<dbReference type="Gene3D" id="3.40.50.300">
    <property type="entry name" value="P-loop containing nucleotide triphosphate hydrolases"/>
    <property type="match status" value="1"/>
</dbReference>
<dbReference type="InterPro" id="IPR005662">
    <property type="entry name" value="GTPase_Era-like"/>
</dbReference>